<dbReference type="Proteomes" id="UP000516656">
    <property type="component" value="Plasmid pPHDP70"/>
</dbReference>
<proteinExistence type="predicted"/>
<evidence type="ECO:0000256" key="1">
    <source>
        <dbReference type="ARBA" id="ARBA00023015"/>
    </source>
</evidence>
<evidence type="ECO:0000313" key="4">
    <source>
        <dbReference type="EMBL" id="QOD59055.1"/>
    </source>
</evidence>
<dbReference type="PANTHER" id="PTHR43280:SF2">
    <property type="entry name" value="HTH-TYPE TRANSCRIPTIONAL REGULATOR EXSA"/>
    <property type="match status" value="1"/>
</dbReference>
<evidence type="ECO:0000256" key="3">
    <source>
        <dbReference type="ARBA" id="ARBA00023163"/>
    </source>
</evidence>
<dbReference type="AlphaFoldDB" id="A0A5F0YMY1"/>
<accession>A0A5F0YMY1</accession>
<dbReference type="PANTHER" id="PTHR43280">
    <property type="entry name" value="ARAC-FAMILY TRANSCRIPTIONAL REGULATOR"/>
    <property type="match status" value="1"/>
</dbReference>
<dbReference type="Pfam" id="PF12833">
    <property type="entry name" value="HTH_18"/>
    <property type="match status" value="1"/>
</dbReference>
<evidence type="ECO:0000313" key="5">
    <source>
        <dbReference type="Proteomes" id="UP000516656"/>
    </source>
</evidence>
<dbReference type="RefSeq" id="WP_135300374.1">
    <property type="nucleotide sequence ID" value="NZ_CP061864.1"/>
</dbReference>
<sequence>MNCVDLKFQSTCSGATTPCTPHQALRSLIKPSCHSYGGCLGCQIHTLSGYGGCTAYDAQPENPTCCLRILTVVHGERLLWHNGQDQSLELERGKSVLILSTNRFNDVFISSEESYVEIADIRFECRYLGKIYQQIQQVLKHHTLEILAENRPWIFDTSFDIQRFLSQLDISDSSHSANATTHLYNVSQAYQCLSKLLNQLEMVQPNRKPDECACLSSRTLSKIRKAHTLIETKPEKNWSIAELCKEVGTNETSFKRGFKLLFDTTFSKRLQQTRMDKAAKELEFTDQPIIDIVYQVGYSSPSHFTKLFKQHFGQNPLQYRKFRQQAE</sequence>
<dbReference type="PRINTS" id="PR00032">
    <property type="entry name" value="HTHARAC"/>
</dbReference>
<dbReference type="EMBL" id="CP061857">
    <property type="protein sequence ID" value="QOD59055.1"/>
    <property type="molecule type" value="Genomic_DNA"/>
</dbReference>
<reference evidence="4 5" key="1">
    <citation type="submission" date="2020-09" db="EMBL/GenBank/DDBJ databases">
        <title>Complete, closed and curated genome sequences of Photobacterium damselae subsp. piscicida isolates from Australia indicate localised evolution and additional plasmid-borne pathogenicity mechanisms.</title>
        <authorList>
            <person name="Baseggio L."/>
            <person name="Silayeva O."/>
            <person name="Buller N."/>
            <person name="Landos M."/>
            <person name="Engelstaedter J."/>
            <person name="Barnes A.C."/>
        </authorList>
    </citation>
    <scope>NUCLEOTIDE SEQUENCE [LARGE SCALE GENOMIC DNA]</scope>
    <source>
        <strain evidence="4 5">AS-16-0540-1</strain>
        <plasmid evidence="4 5">pPHDP70</plasmid>
    </source>
</reference>
<name>A0A5F0YMY1_PHODP</name>
<dbReference type="Gene3D" id="1.10.10.60">
    <property type="entry name" value="Homeodomain-like"/>
    <property type="match status" value="2"/>
</dbReference>
<gene>
    <name evidence="4" type="ORF">IC627_22500</name>
</gene>
<evidence type="ECO:0000256" key="2">
    <source>
        <dbReference type="ARBA" id="ARBA00023125"/>
    </source>
</evidence>
<organism evidence="4 5">
    <name type="scientific">Photobacterium damsela subsp. piscicida</name>
    <name type="common">Pasteurella piscicida</name>
    <dbReference type="NCBI Taxonomy" id="38294"/>
    <lineage>
        <taxon>Bacteria</taxon>
        <taxon>Pseudomonadati</taxon>
        <taxon>Pseudomonadota</taxon>
        <taxon>Gammaproteobacteria</taxon>
        <taxon>Vibrionales</taxon>
        <taxon>Vibrionaceae</taxon>
        <taxon>Photobacterium</taxon>
    </lineage>
</organism>
<geneLocation type="plasmid" evidence="4 5">
    <name>pPHDP70</name>
</geneLocation>
<keyword evidence="3" id="KW-0804">Transcription</keyword>
<dbReference type="PROSITE" id="PS01124">
    <property type="entry name" value="HTH_ARAC_FAMILY_2"/>
    <property type="match status" value="1"/>
</dbReference>
<dbReference type="SUPFAM" id="SSF46689">
    <property type="entry name" value="Homeodomain-like"/>
    <property type="match status" value="1"/>
</dbReference>
<dbReference type="GO" id="GO:0043565">
    <property type="term" value="F:sequence-specific DNA binding"/>
    <property type="evidence" value="ECO:0007669"/>
    <property type="project" value="InterPro"/>
</dbReference>
<keyword evidence="1" id="KW-0805">Transcription regulation</keyword>
<dbReference type="InterPro" id="IPR020449">
    <property type="entry name" value="Tscrpt_reg_AraC-type_HTH"/>
</dbReference>
<protein>
    <submittedName>
        <fullName evidence="4">Helix-turn-helix transcriptional regulator</fullName>
    </submittedName>
</protein>
<keyword evidence="4" id="KW-0614">Plasmid</keyword>
<dbReference type="SMART" id="SM00342">
    <property type="entry name" value="HTH_ARAC"/>
    <property type="match status" value="1"/>
</dbReference>
<dbReference type="InterPro" id="IPR009057">
    <property type="entry name" value="Homeodomain-like_sf"/>
</dbReference>
<keyword evidence="2" id="KW-0238">DNA-binding</keyword>
<dbReference type="InterPro" id="IPR018060">
    <property type="entry name" value="HTH_AraC"/>
</dbReference>
<dbReference type="GO" id="GO:0003700">
    <property type="term" value="F:DNA-binding transcription factor activity"/>
    <property type="evidence" value="ECO:0007669"/>
    <property type="project" value="InterPro"/>
</dbReference>